<comment type="caution">
    <text evidence="1">The sequence shown here is derived from an EMBL/GenBank/DDBJ whole genome shotgun (WGS) entry which is preliminary data.</text>
</comment>
<organism evidence="1 2">
    <name type="scientific">Citricoccus parietis</name>
    <dbReference type="NCBI Taxonomy" id="592307"/>
    <lineage>
        <taxon>Bacteria</taxon>
        <taxon>Bacillati</taxon>
        <taxon>Actinomycetota</taxon>
        <taxon>Actinomycetes</taxon>
        <taxon>Micrococcales</taxon>
        <taxon>Micrococcaceae</taxon>
        <taxon>Citricoccus</taxon>
    </lineage>
</organism>
<accession>A0ABV5G5Z3</accession>
<name>A0ABV5G5Z3_9MICC</name>
<dbReference type="EMBL" id="JBHMFI010000002">
    <property type="protein sequence ID" value="MFB9074371.1"/>
    <property type="molecule type" value="Genomic_DNA"/>
</dbReference>
<reference evidence="1 2" key="1">
    <citation type="submission" date="2024-09" db="EMBL/GenBank/DDBJ databases">
        <authorList>
            <person name="Sun Q."/>
            <person name="Mori K."/>
        </authorList>
    </citation>
    <scope>NUCLEOTIDE SEQUENCE [LARGE SCALE GENOMIC DNA]</scope>
    <source>
        <strain evidence="1 2">CCM 7609</strain>
    </source>
</reference>
<proteinExistence type="predicted"/>
<evidence type="ECO:0000313" key="2">
    <source>
        <dbReference type="Proteomes" id="UP001589575"/>
    </source>
</evidence>
<dbReference type="Proteomes" id="UP001589575">
    <property type="component" value="Unassembled WGS sequence"/>
</dbReference>
<evidence type="ECO:0000313" key="1">
    <source>
        <dbReference type="EMBL" id="MFB9074371.1"/>
    </source>
</evidence>
<keyword evidence="2" id="KW-1185">Reference proteome</keyword>
<protein>
    <submittedName>
        <fullName evidence="1">Uncharacterized protein</fullName>
    </submittedName>
</protein>
<sequence>MNEEAERRQLFHHRIMPAVASGRPQPGTLGGMFVCFTRFLWIFHLESRHRVVPEKFDSRHLYGHHPLELELVRGI</sequence>
<gene>
    <name evidence="1" type="ORF">ACFFX0_25525</name>
</gene>